<feature type="domain" description="EML-like second beta-propeller" evidence="12">
    <location>
        <begin position="560"/>
        <end position="829"/>
    </location>
</feature>
<dbReference type="InterPro" id="IPR011047">
    <property type="entry name" value="Quinoprotein_ADH-like_sf"/>
</dbReference>
<accession>A0A267GB96</accession>
<evidence type="ECO:0000256" key="1">
    <source>
        <dbReference type="ARBA" id="ARBA00004245"/>
    </source>
</evidence>
<dbReference type="InterPro" id="IPR001680">
    <property type="entry name" value="WD40_rpt"/>
</dbReference>
<dbReference type="PANTHER" id="PTHR13720">
    <property type="entry name" value="WD-40 REPEAT PROTEIN"/>
    <property type="match status" value="1"/>
</dbReference>
<dbReference type="SMART" id="SM00320">
    <property type="entry name" value="WD40"/>
    <property type="match status" value="10"/>
</dbReference>
<sequence>MEHDANKTGAGSGLNGLLTQENSELRDRVADLEHRVQAQSDELTCLKSSLSDCLRRLATLESSRGGPHYHVPVHNYHGAVMHASHCSTELMALQSQASPNFASAKSPSVAPSGGPSFSKKSAPAATAAGGGATRASAAGRRTTGSGGGGHTVSYGPPPAKHPASRQSAKEQPLHVSVSQSAGNKEPVWVKDFNRLEKEGILRIYLRGRAVNLYAPSDIGDQLSAKEIGEAPNTQLKLEWVYGYRGRDCRSNLYHLPTGELVYFVASVVVLHNVEEGTQRHYTGHNDDVKCLAVHPDRITMASGQVAGHDKKQGKPHVRIWSSVDLTTLHVLGLGDFERAVSCLAFSRADGGTHLCVVDDANEHAISVWDWSRGHKLTETKTSTEPVLACECHPLDAGVIITCGKNQLAFWTLEGCQLTRKNGIYDKHDKPKFVLCLTFSQNGDLITGDSNGSILVWPRGSNRIGQAVTGAHEGGIFSLCAMKDDKLVSGGRDRRLVQWDSAYNRTGAEATVPEQYGPIRTLAQGPGNALLVGTTRNCILQGALDLAASLTPIVSGHSDELWGLASHPSQLQFATAGSDRLVTVWDALTHQTVWSREITDQGHCLAFHPSGETLAVGCQNGRWYVLDAQRCGDIAAVHTDGSEQIECLEFSPDGSMLALGSRDNSIYVFACTEAGRKYSRIGRCCGHSSFITHLDWSADCVHLRSNSGDYELLFWTAANCRQVSSPSSLRDSEWASQRCAISFDTAGVWPEGADGTDINASDRSFDRQLVATGDDFGQVCLYRYPCFQPRSKGHAAAGHSSHVTNVRFLRDSSRLLSTGGKDTAVLQWEIA</sequence>
<evidence type="ECO:0000313" key="14">
    <source>
        <dbReference type="Proteomes" id="UP000215902"/>
    </source>
</evidence>
<dbReference type="GO" id="GO:0005874">
    <property type="term" value="C:microtubule"/>
    <property type="evidence" value="ECO:0007669"/>
    <property type="project" value="UniProtKB-KW"/>
</dbReference>
<evidence type="ECO:0000256" key="5">
    <source>
        <dbReference type="ARBA" id="ARBA00022701"/>
    </source>
</evidence>
<evidence type="ECO:0000259" key="11">
    <source>
        <dbReference type="Pfam" id="PF23409"/>
    </source>
</evidence>
<dbReference type="OrthoDB" id="47802at2759"/>
<dbReference type="AlphaFoldDB" id="A0A267GB96"/>
<dbReference type="Proteomes" id="UP000215902">
    <property type="component" value="Unassembled WGS sequence"/>
</dbReference>
<dbReference type="InterPro" id="IPR050630">
    <property type="entry name" value="WD_repeat_EMAP"/>
</dbReference>
<keyword evidence="14" id="KW-1185">Reference proteome</keyword>
<keyword evidence="3" id="KW-0963">Cytoplasm</keyword>
<feature type="region of interest" description="Disordered" evidence="10">
    <location>
        <begin position="101"/>
        <end position="180"/>
    </location>
</feature>
<dbReference type="CDD" id="cd21931">
    <property type="entry name" value="TD_EMAP-like"/>
    <property type="match status" value="1"/>
</dbReference>
<feature type="repeat" description="WD" evidence="8">
    <location>
        <begin position="553"/>
        <end position="594"/>
    </location>
</feature>
<dbReference type="InterPro" id="IPR049813">
    <property type="entry name" value="Elp-1-like_TD"/>
</dbReference>
<dbReference type="InterPro" id="IPR005108">
    <property type="entry name" value="HELP"/>
</dbReference>
<dbReference type="EMBL" id="NIVC01000423">
    <property type="protein sequence ID" value="PAA83301.1"/>
    <property type="molecule type" value="Genomic_DNA"/>
</dbReference>
<name>A0A267GB96_9PLAT</name>
<evidence type="ECO:0008006" key="15">
    <source>
        <dbReference type="Google" id="ProtNLM"/>
    </source>
</evidence>
<dbReference type="Pfam" id="PF23409">
    <property type="entry name" value="Beta-prop_EML"/>
    <property type="match status" value="1"/>
</dbReference>
<evidence type="ECO:0000256" key="8">
    <source>
        <dbReference type="PROSITE-ProRule" id="PRU00221"/>
    </source>
</evidence>
<protein>
    <recommendedName>
        <fullName evidence="15">HELP domain-containing protein</fullName>
    </recommendedName>
</protein>
<evidence type="ECO:0000256" key="9">
    <source>
        <dbReference type="SAM" id="Coils"/>
    </source>
</evidence>
<feature type="compositionally biased region" description="Low complexity" evidence="10">
    <location>
        <begin position="121"/>
        <end position="143"/>
    </location>
</feature>
<keyword evidence="4 8" id="KW-0853">WD repeat</keyword>
<feature type="domain" description="EML-like first beta-propeller" evidence="11">
    <location>
        <begin position="277"/>
        <end position="541"/>
    </location>
</feature>
<dbReference type="Pfam" id="PF03451">
    <property type="entry name" value="HELP"/>
    <property type="match status" value="1"/>
</dbReference>
<dbReference type="GO" id="GO:0008017">
    <property type="term" value="F:microtubule binding"/>
    <property type="evidence" value="ECO:0007669"/>
    <property type="project" value="TreeGrafter"/>
</dbReference>
<keyword evidence="6" id="KW-0677">Repeat</keyword>
<keyword evidence="5" id="KW-0493">Microtubule</keyword>
<dbReference type="InterPro" id="IPR055439">
    <property type="entry name" value="Beta-prop_EML_1st"/>
</dbReference>
<dbReference type="Pfam" id="PF23414">
    <property type="entry name" value="Beta-prop_EML_2"/>
    <property type="match status" value="1"/>
</dbReference>
<evidence type="ECO:0000313" key="13">
    <source>
        <dbReference type="EMBL" id="PAA83301.1"/>
    </source>
</evidence>
<dbReference type="GO" id="GO:0072686">
    <property type="term" value="C:mitotic spindle"/>
    <property type="evidence" value="ECO:0007669"/>
    <property type="project" value="TreeGrafter"/>
</dbReference>
<evidence type="ECO:0000259" key="12">
    <source>
        <dbReference type="Pfam" id="PF23414"/>
    </source>
</evidence>
<evidence type="ECO:0000256" key="10">
    <source>
        <dbReference type="SAM" id="MobiDB-lite"/>
    </source>
</evidence>
<feature type="repeat" description="WD" evidence="8">
    <location>
        <begin position="795"/>
        <end position="830"/>
    </location>
</feature>
<reference evidence="13 14" key="1">
    <citation type="submission" date="2017-06" db="EMBL/GenBank/DDBJ databases">
        <title>A platform for efficient transgenesis in Macrostomum lignano, a flatworm model organism for stem cell research.</title>
        <authorList>
            <person name="Berezikov E."/>
        </authorList>
    </citation>
    <scope>NUCLEOTIDE SEQUENCE [LARGE SCALE GENOMIC DNA]</scope>
    <source>
        <strain evidence="13">DV1</strain>
        <tissue evidence="13">Whole organism</tissue>
    </source>
</reference>
<dbReference type="FunFam" id="2.130.10.10:FF:000005">
    <property type="entry name" value="Putative echinoderm microtubule-associated protein-like 1"/>
    <property type="match status" value="1"/>
</dbReference>
<comment type="subcellular location">
    <subcellularLocation>
        <location evidence="1">Cytoplasm</location>
        <location evidence="1">Cytoskeleton</location>
    </subcellularLocation>
</comment>
<dbReference type="InterPro" id="IPR015943">
    <property type="entry name" value="WD40/YVTN_repeat-like_dom_sf"/>
</dbReference>
<organism evidence="13 14">
    <name type="scientific">Macrostomum lignano</name>
    <dbReference type="NCBI Taxonomy" id="282301"/>
    <lineage>
        <taxon>Eukaryota</taxon>
        <taxon>Metazoa</taxon>
        <taxon>Spiralia</taxon>
        <taxon>Lophotrochozoa</taxon>
        <taxon>Platyhelminthes</taxon>
        <taxon>Rhabditophora</taxon>
        <taxon>Macrostomorpha</taxon>
        <taxon>Macrostomida</taxon>
        <taxon>Macrostomidae</taxon>
        <taxon>Macrostomum</taxon>
    </lineage>
</organism>
<dbReference type="PANTHER" id="PTHR13720:SF50">
    <property type="entry name" value="ECHINODERM MICROTUBULE-ASSOCIATED PROTEIN-LIKE 2"/>
    <property type="match status" value="1"/>
</dbReference>
<dbReference type="InterPro" id="IPR055442">
    <property type="entry name" value="Beta-prop_EML-like_2nd"/>
</dbReference>
<dbReference type="PROSITE" id="PS50294">
    <property type="entry name" value="WD_REPEATS_REGION"/>
    <property type="match status" value="2"/>
</dbReference>
<evidence type="ECO:0000256" key="3">
    <source>
        <dbReference type="ARBA" id="ARBA00022490"/>
    </source>
</evidence>
<dbReference type="SUPFAM" id="SSF50998">
    <property type="entry name" value="Quinoprotein alcohol dehydrogenase-like"/>
    <property type="match status" value="1"/>
</dbReference>
<dbReference type="SUPFAM" id="SSF50960">
    <property type="entry name" value="TolB, C-terminal domain"/>
    <property type="match status" value="1"/>
</dbReference>
<comment type="similarity">
    <text evidence="2">Belongs to the WD repeat EMAP family.</text>
</comment>
<evidence type="ECO:0000256" key="6">
    <source>
        <dbReference type="ARBA" id="ARBA00022737"/>
    </source>
</evidence>
<evidence type="ECO:0000256" key="2">
    <source>
        <dbReference type="ARBA" id="ARBA00006489"/>
    </source>
</evidence>
<proteinExistence type="inferred from homology"/>
<feature type="coiled-coil region" evidence="9">
    <location>
        <begin position="15"/>
        <end position="42"/>
    </location>
</feature>
<comment type="caution">
    <text evidence="13">The sequence shown here is derived from an EMBL/GenBank/DDBJ whole genome shotgun (WGS) entry which is preliminary data.</text>
</comment>
<dbReference type="STRING" id="282301.A0A267GB96"/>
<dbReference type="Gene3D" id="2.130.10.10">
    <property type="entry name" value="YVTN repeat-like/Quinoprotein amine dehydrogenase"/>
    <property type="match status" value="2"/>
</dbReference>
<keyword evidence="9" id="KW-0175">Coiled coil</keyword>
<dbReference type="GO" id="GO:0000226">
    <property type="term" value="P:microtubule cytoskeleton organization"/>
    <property type="evidence" value="ECO:0007669"/>
    <property type="project" value="TreeGrafter"/>
</dbReference>
<dbReference type="PROSITE" id="PS50082">
    <property type="entry name" value="WD_REPEATS_2"/>
    <property type="match status" value="2"/>
</dbReference>
<gene>
    <name evidence="13" type="ORF">BOX15_Mlig002069g2</name>
</gene>
<keyword evidence="7" id="KW-0206">Cytoskeleton</keyword>
<evidence type="ECO:0000256" key="4">
    <source>
        <dbReference type="ARBA" id="ARBA00022574"/>
    </source>
</evidence>
<evidence type="ECO:0000256" key="7">
    <source>
        <dbReference type="ARBA" id="ARBA00023212"/>
    </source>
</evidence>